<proteinExistence type="predicted"/>
<feature type="domain" description="Exonuclease" evidence="4">
    <location>
        <begin position="40"/>
        <end position="220"/>
    </location>
</feature>
<dbReference type="PANTHER" id="PTHR30231">
    <property type="entry name" value="DNA POLYMERASE III SUBUNIT EPSILON"/>
    <property type="match status" value="1"/>
</dbReference>
<dbReference type="AlphaFoldDB" id="A0A222FL67"/>
<dbReference type="Proteomes" id="UP000202440">
    <property type="component" value="Chromosome"/>
</dbReference>
<dbReference type="OrthoDB" id="5497329at2"/>
<evidence type="ECO:0000259" key="4">
    <source>
        <dbReference type="SMART" id="SM00479"/>
    </source>
</evidence>
<dbReference type="PANTHER" id="PTHR30231:SF4">
    <property type="entry name" value="PROTEIN NEN2"/>
    <property type="match status" value="1"/>
</dbReference>
<evidence type="ECO:0000256" key="3">
    <source>
        <dbReference type="ARBA" id="ARBA00022839"/>
    </source>
</evidence>
<reference evidence="5 6" key="1">
    <citation type="submission" date="2017-07" db="EMBL/GenBank/DDBJ databases">
        <title>Annotated genome sequence of Bacterioplanes sanyensis isolated from Red Sea.</title>
        <authorList>
            <person name="Rehman Z.U."/>
        </authorList>
    </citation>
    <scope>NUCLEOTIDE SEQUENCE [LARGE SCALE GENOMIC DNA]</scope>
    <source>
        <strain evidence="5 6">NV9</strain>
    </source>
</reference>
<protein>
    <submittedName>
        <fullName evidence="5">DNA polymerase III subunit epsilon</fullName>
    </submittedName>
</protein>
<dbReference type="KEGG" id="bsan:CHH28_09840"/>
<accession>A0A222FL67</accession>
<dbReference type="GO" id="GO:0006259">
    <property type="term" value="P:DNA metabolic process"/>
    <property type="evidence" value="ECO:0007669"/>
    <property type="project" value="UniProtKB-ARBA"/>
</dbReference>
<sequence>MSQSWTERFQALEIHSQDVRLQRFYGAGCVGGDTEIAATPFVALDFETTGLDARQDAIVSIGLVPFSLQRVFLRDACEWLVKPEQPLQEESVVVHGITHSEVRSAPDLDRIVAPLLDAMAGKVVVVHHQRIEREFLNQALLERLNEGIEFPLIDTMELEQRALRARQGLVGRLLKRPLGSLRLGDCRQRYSLPFYSPHHALTDAIATAELLLAQVAYQYRPDTPVSELWC</sequence>
<dbReference type="NCBIfam" id="NF006602">
    <property type="entry name" value="PRK09146.1"/>
    <property type="match status" value="1"/>
</dbReference>
<organism evidence="5 6">
    <name type="scientific">Bacterioplanes sanyensis</name>
    <dbReference type="NCBI Taxonomy" id="1249553"/>
    <lineage>
        <taxon>Bacteria</taxon>
        <taxon>Pseudomonadati</taxon>
        <taxon>Pseudomonadota</taxon>
        <taxon>Gammaproteobacteria</taxon>
        <taxon>Oceanospirillales</taxon>
        <taxon>Oceanospirillaceae</taxon>
        <taxon>Bacterioplanes</taxon>
    </lineage>
</organism>
<keyword evidence="3" id="KW-0269">Exonuclease</keyword>
<evidence type="ECO:0000313" key="5">
    <source>
        <dbReference type="EMBL" id="ASP38963.1"/>
    </source>
</evidence>
<evidence type="ECO:0000256" key="2">
    <source>
        <dbReference type="ARBA" id="ARBA00022801"/>
    </source>
</evidence>
<gene>
    <name evidence="5" type="ORF">CHH28_09840</name>
</gene>
<evidence type="ECO:0000256" key="1">
    <source>
        <dbReference type="ARBA" id="ARBA00022722"/>
    </source>
</evidence>
<dbReference type="InterPro" id="IPR013520">
    <property type="entry name" value="Ribonucl_H"/>
</dbReference>
<keyword evidence="1" id="KW-0540">Nuclease</keyword>
<keyword evidence="2" id="KW-0378">Hydrolase</keyword>
<dbReference type="GO" id="GO:0008408">
    <property type="term" value="F:3'-5' exonuclease activity"/>
    <property type="evidence" value="ECO:0007669"/>
    <property type="project" value="TreeGrafter"/>
</dbReference>
<dbReference type="EMBL" id="CP022530">
    <property type="protein sequence ID" value="ASP38963.1"/>
    <property type="molecule type" value="Genomic_DNA"/>
</dbReference>
<dbReference type="InterPro" id="IPR036397">
    <property type="entry name" value="RNaseH_sf"/>
</dbReference>
<dbReference type="Gene3D" id="3.30.420.10">
    <property type="entry name" value="Ribonuclease H-like superfamily/Ribonuclease H"/>
    <property type="match status" value="1"/>
</dbReference>
<evidence type="ECO:0000313" key="6">
    <source>
        <dbReference type="Proteomes" id="UP000202440"/>
    </source>
</evidence>
<dbReference type="RefSeq" id="WP_094060149.1">
    <property type="nucleotide sequence ID" value="NZ_CP022530.1"/>
</dbReference>
<dbReference type="InterPro" id="IPR012337">
    <property type="entry name" value="RNaseH-like_sf"/>
</dbReference>
<dbReference type="GO" id="GO:0005829">
    <property type="term" value="C:cytosol"/>
    <property type="evidence" value="ECO:0007669"/>
    <property type="project" value="TreeGrafter"/>
</dbReference>
<name>A0A222FL67_9GAMM</name>
<dbReference type="CDD" id="cd06127">
    <property type="entry name" value="DEDDh"/>
    <property type="match status" value="1"/>
</dbReference>
<dbReference type="SMART" id="SM00479">
    <property type="entry name" value="EXOIII"/>
    <property type="match status" value="1"/>
</dbReference>
<dbReference type="SUPFAM" id="SSF53098">
    <property type="entry name" value="Ribonuclease H-like"/>
    <property type="match status" value="1"/>
</dbReference>
<dbReference type="Pfam" id="PF00929">
    <property type="entry name" value="RNase_T"/>
    <property type="match status" value="1"/>
</dbReference>
<keyword evidence="6" id="KW-1185">Reference proteome</keyword>
<dbReference type="GO" id="GO:0003676">
    <property type="term" value="F:nucleic acid binding"/>
    <property type="evidence" value="ECO:0007669"/>
    <property type="project" value="InterPro"/>
</dbReference>